<evidence type="ECO:0000256" key="1">
    <source>
        <dbReference type="SAM" id="SignalP"/>
    </source>
</evidence>
<sequence length="147" mass="15052">MHCALPAPPDNHRPSSIGMRAPPLSPVLLAVLVAVLAGGAAAVPAARPGYIECVDSSECGPWECCVLGGGRFSLPRCAPVSDVGDPCRPGAPYGAVQPINTTVVYPDGTVVNLPAVYLHMCPCANGLSCDRPDAVCVAPTEHELNAL</sequence>
<feature type="signal peptide" evidence="1">
    <location>
        <begin position="1"/>
        <end position="42"/>
    </location>
</feature>
<gene>
    <name evidence="3" type="primary">LOC113213598</name>
</gene>
<dbReference type="OrthoDB" id="6408184at2759"/>
<name>A0A9C6XBI1_FRAOC</name>
<reference evidence="3" key="1">
    <citation type="submission" date="2025-08" db="UniProtKB">
        <authorList>
            <consortium name="RefSeq"/>
        </authorList>
    </citation>
    <scope>IDENTIFICATION</scope>
    <source>
        <tissue evidence="3">Whole organism</tissue>
    </source>
</reference>
<evidence type="ECO:0000313" key="2">
    <source>
        <dbReference type="Proteomes" id="UP000504606"/>
    </source>
</evidence>
<protein>
    <submittedName>
        <fullName evidence="3">Astakine-like isoform X1</fullName>
    </submittedName>
</protein>
<accession>A0A9C6XBI1</accession>
<dbReference type="Proteomes" id="UP000504606">
    <property type="component" value="Unplaced"/>
</dbReference>
<keyword evidence="1" id="KW-0732">Signal</keyword>
<feature type="chain" id="PRO_5038382211" evidence="1">
    <location>
        <begin position="43"/>
        <end position="147"/>
    </location>
</feature>
<dbReference type="Gene3D" id="2.10.80.10">
    <property type="entry name" value="Lipase, subunit A"/>
    <property type="match status" value="1"/>
</dbReference>
<dbReference type="AlphaFoldDB" id="A0A9C6XBI1"/>
<keyword evidence="2" id="KW-1185">Reference proteome</keyword>
<dbReference type="GeneID" id="113213598"/>
<dbReference type="RefSeq" id="XP_052132558.1">
    <property type="nucleotide sequence ID" value="XM_052276598.1"/>
</dbReference>
<evidence type="ECO:0000313" key="3">
    <source>
        <dbReference type="RefSeq" id="XP_052132558.1"/>
    </source>
</evidence>
<proteinExistence type="predicted"/>
<organism evidence="2 3">
    <name type="scientific">Frankliniella occidentalis</name>
    <name type="common">Western flower thrips</name>
    <name type="synonym">Euthrips occidentalis</name>
    <dbReference type="NCBI Taxonomy" id="133901"/>
    <lineage>
        <taxon>Eukaryota</taxon>
        <taxon>Metazoa</taxon>
        <taxon>Ecdysozoa</taxon>
        <taxon>Arthropoda</taxon>
        <taxon>Hexapoda</taxon>
        <taxon>Insecta</taxon>
        <taxon>Pterygota</taxon>
        <taxon>Neoptera</taxon>
        <taxon>Paraneoptera</taxon>
        <taxon>Thysanoptera</taxon>
        <taxon>Terebrantia</taxon>
        <taxon>Thripoidea</taxon>
        <taxon>Thripidae</taxon>
        <taxon>Frankliniella</taxon>
    </lineage>
</organism>